<evidence type="ECO:0000256" key="1">
    <source>
        <dbReference type="SAM" id="MobiDB-lite"/>
    </source>
</evidence>
<comment type="caution">
    <text evidence="2">The sequence shown here is derived from an EMBL/GenBank/DDBJ whole genome shotgun (WGS) entry which is preliminary data.</text>
</comment>
<protein>
    <submittedName>
        <fullName evidence="2">Uncharacterized protein</fullName>
    </submittedName>
</protein>
<keyword evidence="3" id="KW-1185">Reference proteome</keyword>
<dbReference type="EMBL" id="JADCNL010000073">
    <property type="protein sequence ID" value="KAG0451148.1"/>
    <property type="molecule type" value="Genomic_DNA"/>
</dbReference>
<evidence type="ECO:0000313" key="3">
    <source>
        <dbReference type="Proteomes" id="UP000636800"/>
    </source>
</evidence>
<reference evidence="2 3" key="1">
    <citation type="journal article" date="2020" name="Nat. Food">
        <title>A phased Vanilla planifolia genome enables genetic improvement of flavour and production.</title>
        <authorList>
            <person name="Hasing T."/>
            <person name="Tang H."/>
            <person name="Brym M."/>
            <person name="Khazi F."/>
            <person name="Huang T."/>
            <person name="Chambers A.H."/>
        </authorList>
    </citation>
    <scope>NUCLEOTIDE SEQUENCE [LARGE SCALE GENOMIC DNA]</scope>
    <source>
        <tissue evidence="2">Leaf</tissue>
    </source>
</reference>
<dbReference type="AlphaFoldDB" id="A0A835U7B9"/>
<feature type="compositionally biased region" description="Basic and acidic residues" evidence="1">
    <location>
        <begin position="109"/>
        <end position="119"/>
    </location>
</feature>
<sequence length="119" mass="13470">MLRIEEIEESCIASEACRLKFRFSKTWDGRAIIKVDWTFTRSVRIRDGRDEGHEAGAAKELGYEDGGMSLRLRTLDPLQAWPKDTGIAASFTENSATIAAHRRSNLPSRTERDGLLKPY</sequence>
<accession>A0A835U7B9</accession>
<evidence type="ECO:0000313" key="2">
    <source>
        <dbReference type="EMBL" id="KAG0451148.1"/>
    </source>
</evidence>
<name>A0A835U7B9_VANPL</name>
<organism evidence="2 3">
    <name type="scientific">Vanilla planifolia</name>
    <name type="common">Vanilla</name>
    <dbReference type="NCBI Taxonomy" id="51239"/>
    <lineage>
        <taxon>Eukaryota</taxon>
        <taxon>Viridiplantae</taxon>
        <taxon>Streptophyta</taxon>
        <taxon>Embryophyta</taxon>
        <taxon>Tracheophyta</taxon>
        <taxon>Spermatophyta</taxon>
        <taxon>Magnoliopsida</taxon>
        <taxon>Liliopsida</taxon>
        <taxon>Asparagales</taxon>
        <taxon>Orchidaceae</taxon>
        <taxon>Vanilloideae</taxon>
        <taxon>Vanilleae</taxon>
        <taxon>Vanilla</taxon>
    </lineage>
</organism>
<feature type="region of interest" description="Disordered" evidence="1">
    <location>
        <begin position="100"/>
        <end position="119"/>
    </location>
</feature>
<dbReference type="Proteomes" id="UP000636800">
    <property type="component" value="Unassembled WGS sequence"/>
</dbReference>
<gene>
    <name evidence="2" type="ORF">HPP92_026571</name>
</gene>
<proteinExistence type="predicted"/>